<feature type="domain" description="Lamina-associated polypeptide 2 alpha C-terminal" evidence="2">
    <location>
        <begin position="358"/>
        <end position="510"/>
    </location>
</feature>
<feature type="compositionally biased region" description="Basic residues" evidence="1">
    <location>
        <begin position="577"/>
        <end position="594"/>
    </location>
</feature>
<evidence type="ECO:0000259" key="2">
    <source>
        <dbReference type="Pfam" id="PF11560"/>
    </source>
</evidence>
<dbReference type="KEGG" id="pgut:117679126"/>
<gene>
    <name evidence="4" type="primary">LOC117679126</name>
</gene>
<reference evidence="4" key="1">
    <citation type="submission" date="2025-08" db="UniProtKB">
        <authorList>
            <consortium name="RefSeq"/>
        </authorList>
    </citation>
    <scope>IDENTIFICATION</scope>
    <source>
        <tissue evidence="4">Blood</tissue>
    </source>
</reference>
<evidence type="ECO:0000313" key="3">
    <source>
        <dbReference type="Proteomes" id="UP001652622"/>
    </source>
</evidence>
<dbReference type="AlphaFoldDB" id="A0A6P9DLD3"/>
<dbReference type="InterPro" id="IPR021623">
    <property type="entry name" value="LAP2alpha_C"/>
</dbReference>
<feature type="compositionally biased region" description="Acidic residues" evidence="1">
    <location>
        <begin position="252"/>
        <end position="263"/>
    </location>
</feature>
<accession>A0A6P9DLD3</accession>
<feature type="region of interest" description="Disordered" evidence="1">
    <location>
        <begin position="220"/>
        <end position="266"/>
    </location>
</feature>
<organism evidence="3 4">
    <name type="scientific">Pantherophis guttatus</name>
    <name type="common">Corn snake</name>
    <name type="synonym">Elaphe guttata</name>
    <dbReference type="NCBI Taxonomy" id="94885"/>
    <lineage>
        <taxon>Eukaryota</taxon>
        <taxon>Metazoa</taxon>
        <taxon>Chordata</taxon>
        <taxon>Craniata</taxon>
        <taxon>Vertebrata</taxon>
        <taxon>Euteleostomi</taxon>
        <taxon>Lepidosauria</taxon>
        <taxon>Squamata</taxon>
        <taxon>Bifurcata</taxon>
        <taxon>Unidentata</taxon>
        <taxon>Episquamata</taxon>
        <taxon>Toxicofera</taxon>
        <taxon>Serpentes</taxon>
        <taxon>Colubroidea</taxon>
        <taxon>Colubridae</taxon>
        <taxon>Colubrinae</taxon>
        <taxon>Pantherophis</taxon>
    </lineage>
</organism>
<dbReference type="Gene3D" id="1.10.287.3160">
    <property type="match status" value="1"/>
</dbReference>
<keyword evidence="3" id="KW-1185">Reference proteome</keyword>
<feature type="compositionally biased region" description="Basic and acidic residues" evidence="1">
    <location>
        <begin position="49"/>
        <end position="59"/>
    </location>
</feature>
<feature type="region of interest" description="Disordered" evidence="1">
    <location>
        <begin position="535"/>
        <end position="594"/>
    </location>
</feature>
<feature type="compositionally biased region" description="Low complexity" evidence="1">
    <location>
        <begin position="82"/>
        <end position="92"/>
    </location>
</feature>
<sequence length="594" mass="64531">MASQRPARTSKHPPQQEEFSSSDPVPAKRSRKTHHTSKGPKPSQSAAMSKEEFKRHKAIEKAIQKAIQAASLQEKVSLSPHPSRVVTPSASTVPPPTGPEPAASPAQPQGVDNPGQALSPALSPDRDSPLPEGLKEVNAALFGPQPEVSSAPSQPQGIPVQVSTALTPPAPAPEPQIAPNLASFIREAIRMGVREEMQRTSSWVSSHSFSQVDVEGSILSVAEAAPQGPESPAQAKSTDHSDKESISAPDPMDQDLSEDEDLGPDQPAFVGLFKPQLFRSLLHKAKAITGLGSSQASSVNTGEGPSSSIPLFEVPTIESEEIPGPKIFRDVLQRQWAAPASGPSPNVLDRRLYNLAPELSSLLQVPSVDQPVAELSAPTNLTGPPEEGLRPEDRRLEHSLVRSHQATAWSVKASLAASFFNRASILWLRQLQARLPVSDLRAQQDISKIIAALDFSADATLNSSRFAAKAIGSSIAARRLLWLRQWQADAKSKWRLASSPFEGPKLFGAPLEPLLIESKDKRRILPSLSRRSDFRSQSNFRPFRPSDGGFSGSRRQRFPPPRQFRPQDRQGPPPRGQSRRPFRGSRGRAFRRSR</sequence>
<feature type="region of interest" description="Disordered" evidence="1">
    <location>
        <begin position="1"/>
        <end position="59"/>
    </location>
</feature>
<dbReference type="InParanoid" id="A0A6P9DLD3"/>
<feature type="compositionally biased region" description="Polar residues" evidence="1">
    <location>
        <begin position="147"/>
        <end position="164"/>
    </location>
</feature>
<dbReference type="Proteomes" id="UP001652622">
    <property type="component" value="Unplaced"/>
</dbReference>
<dbReference type="GeneID" id="117679126"/>
<evidence type="ECO:0000256" key="1">
    <source>
        <dbReference type="SAM" id="MobiDB-lite"/>
    </source>
</evidence>
<name>A0A6P9DLD3_PANGU</name>
<proteinExistence type="predicted"/>
<dbReference type="Pfam" id="PF11560">
    <property type="entry name" value="LAP2alpha"/>
    <property type="match status" value="1"/>
</dbReference>
<evidence type="ECO:0000313" key="4">
    <source>
        <dbReference type="RefSeq" id="XP_034296649.1"/>
    </source>
</evidence>
<protein>
    <submittedName>
        <fullName evidence="4">Uncharacterized protein LOC117679126</fullName>
    </submittedName>
</protein>
<feature type="compositionally biased region" description="Basic and acidic residues" evidence="1">
    <location>
        <begin position="124"/>
        <end position="135"/>
    </location>
</feature>
<feature type="compositionally biased region" description="Basic residues" evidence="1">
    <location>
        <begin position="28"/>
        <end position="38"/>
    </location>
</feature>
<feature type="region of interest" description="Disordered" evidence="1">
    <location>
        <begin position="74"/>
        <end position="179"/>
    </location>
</feature>
<dbReference type="RefSeq" id="XP_034296649.1">
    <property type="nucleotide sequence ID" value="XM_034440758.1"/>
</dbReference>